<comment type="caution">
    <text evidence="2">The sequence shown here is derived from an EMBL/GenBank/DDBJ whole genome shotgun (WGS) entry which is preliminary data.</text>
</comment>
<protein>
    <submittedName>
        <fullName evidence="2">Uncharacterized protein</fullName>
    </submittedName>
</protein>
<evidence type="ECO:0000313" key="3">
    <source>
        <dbReference type="Proteomes" id="UP001431783"/>
    </source>
</evidence>
<dbReference type="Proteomes" id="UP001431783">
    <property type="component" value="Unassembled WGS sequence"/>
</dbReference>
<keyword evidence="3" id="KW-1185">Reference proteome</keyword>
<accession>A0AAW1TTQ9</accession>
<feature type="region of interest" description="Disordered" evidence="1">
    <location>
        <begin position="1"/>
        <end position="25"/>
    </location>
</feature>
<dbReference type="AlphaFoldDB" id="A0AAW1TTQ9"/>
<name>A0AAW1TTQ9_9CUCU</name>
<evidence type="ECO:0000256" key="1">
    <source>
        <dbReference type="SAM" id="MobiDB-lite"/>
    </source>
</evidence>
<evidence type="ECO:0000313" key="2">
    <source>
        <dbReference type="EMBL" id="KAK9871536.1"/>
    </source>
</evidence>
<gene>
    <name evidence="2" type="ORF">WA026_012911</name>
</gene>
<dbReference type="EMBL" id="JARQZJ010000006">
    <property type="protein sequence ID" value="KAK9871536.1"/>
    <property type="molecule type" value="Genomic_DNA"/>
</dbReference>
<reference evidence="2 3" key="1">
    <citation type="submission" date="2023-03" db="EMBL/GenBank/DDBJ databases">
        <title>Genome insight into feeding habits of ladybird beetles.</title>
        <authorList>
            <person name="Li H.-S."/>
            <person name="Huang Y.-H."/>
            <person name="Pang H."/>
        </authorList>
    </citation>
    <scope>NUCLEOTIDE SEQUENCE [LARGE SCALE GENOMIC DNA]</scope>
    <source>
        <strain evidence="2">SYSU_2023b</strain>
        <tissue evidence="2">Whole body</tissue>
    </source>
</reference>
<proteinExistence type="predicted"/>
<organism evidence="2 3">
    <name type="scientific">Henosepilachna vigintioctopunctata</name>
    <dbReference type="NCBI Taxonomy" id="420089"/>
    <lineage>
        <taxon>Eukaryota</taxon>
        <taxon>Metazoa</taxon>
        <taxon>Ecdysozoa</taxon>
        <taxon>Arthropoda</taxon>
        <taxon>Hexapoda</taxon>
        <taxon>Insecta</taxon>
        <taxon>Pterygota</taxon>
        <taxon>Neoptera</taxon>
        <taxon>Endopterygota</taxon>
        <taxon>Coleoptera</taxon>
        <taxon>Polyphaga</taxon>
        <taxon>Cucujiformia</taxon>
        <taxon>Coccinelloidea</taxon>
        <taxon>Coccinellidae</taxon>
        <taxon>Epilachninae</taxon>
        <taxon>Epilachnini</taxon>
        <taxon>Henosepilachna</taxon>
    </lineage>
</organism>
<sequence length="95" mass="10523">MTGRNPTLIMTTQLPNRNSKPSASTSVQNISLYSDSNNVITAVLVEKPTEEDSTIIEVGDTSTADHENVNNVCMAHIRAEDFEEPQTSTFFENYN</sequence>